<name>A0A0D2IKV8_CLAB1</name>
<evidence type="ECO:0000313" key="4">
    <source>
        <dbReference type="Proteomes" id="UP000053789"/>
    </source>
</evidence>
<dbReference type="EMBL" id="KN846981">
    <property type="protein sequence ID" value="KIW97429.1"/>
    <property type="molecule type" value="Genomic_DNA"/>
</dbReference>
<keyword evidence="1" id="KW-0378">Hydrolase</keyword>
<dbReference type="GeneID" id="27693941"/>
<dbReference type="RefSeq" id="XP_016624098.1">
    <property type="nucleotide sequence ID" value="XM_016758770.1"/>
</dbReference>
<dbReference type="AlphaFoldDB" id="A0A0D2IKV8"/>
<dbReference type="Pfam" id="PF07859">
    <property type="entry name" value="Abhydrolase_3"/>
    <property type="match status" value="1"/>
</dbReference>
<dbReference type="PANTHER" id="PTHR48081:SF8">
    <property type="entry name" value="ALPHA_BETA HYDROLASE FOLD-3 DOMAIN-CONTAINING PROTEIN-RELATED"/>
    <property type="match status" value="1"/>
</dbReference>
<keyword evidence="4" id="KW-1185">Reference proteome</keyword>
<dbReference type="InterPro" id="IPR050300">
    <property type="entry name" value="GDXG_lipolytic_enzyme"/>
</dbReference>
<protein>
    <recommendedName>
        <fullName evidence="2">Alpha/beta hydrolase fold-3 domain-containing protein</fullName>
    </recommendedName>
</protein>
<dbReference type="Proteomes" id="UP000053789">
    <property type="component" value="Unassembled WGS sequence"/>
</dbReference>
<accession>A0A0D2IKV8</accession>
<evidence type="ECO:0000313" key="3">
    <source>
        <dbReference type="EMBL" id="KIW97429.1"/>
    </source>
</evidence>
<dbReference type="PANTHER" id="PTHR48081">
    <property type="entry name" value="AB HYDROLASE SUPERFAMILY PROTEIN C4A8.06C"/>
    <property type="match status" value="1"/>
</dbReference>
<gene>
    <name evidence="3" type="ORF">Z519_01013</name>
</gene>
<dbReference type="SUPFAM" id="SSF53474">
    <property type="entry name" value="alpha/beta-Hydrolases"/>
    <property type="match status" value="1"/>
</dbReference>
<proteinExistence type="predicted"/>
<sequence>MSPVVKQAVCNAERLQLRLLQTDQYLEAKKHMVHYWACSSREQYTQLEREGKGVFDLPTYDPEAFEILVPSSFGDHSVPLRVIQPRGKQARGVFLFIHGGGFVIGSAALHDNLLRDLAERTNLILVSVEYRLAPEFKLPAAADDCLDAAVYLLSDDARGKIGHTLQFIGGESAGAYLTVQTTLRLRDEKNIDVGTALAGIVPTYGIFDLSLLPGVRLGREKVGDAPNKQGENFMWLSLPADVFGSLDEIKKSEWSPLYNFNLRGLPPATFGVGAEDPLIDDNILMAAKWELAGNEAELIVYPGSPHGYLVVDLDVTAEAIDDIVKFVKARLTGESFL</sequence>
<dbReference type="OrthoDB" id="408631at2759"/>
<feature type="domain" description="Alpha/beta hydrolase fold-3" evidence="2">
    <location>
        <begin position="95"/>
        <end position="309"/>
    </location>
</feature>
<dbReference type="InterPro" id="IPR029058">
    <property type="entry name" value="AB_hydrolase_fold"/>
</dbReference>
<reference evidence="3" key="1">
    <citation type="submission" date="2015-01" db="EMBL/GenBank/DDBJ databases">
        <title>The Genome Sequence of Cladophialophora bantiana CBS 173.52.</title>
        <authorList>
            <consortium name="The Broad Institute Genomics Platform"/>
            <person name="Cuomo C."/>
            <person name="de Hoog S."/>
            <person name="Gorbushina A."/>
            <person name="Stielow B."/>
            <person name="Teixiera M."/>
            <person name="Abouelleil A."/>
            <person name="Chapman S.B."/>
            <person name="Priest M."/>
            <person name="Young S.K."/>
            <person name="Wortman J."/>
            <person name="Nusbaum C."/>
            <person name="Birren B."/>
        </authorList>
    </citation>
    <scope>NUCLEOTIDE SEQUENCE [LARGE SCALE GENOMIC DNA]</scope>
    <source>
        <strain evidence="3">CBS 173.52</strain>
    </source>
</reference>
<evidence type="ECO:0000259" key="2">
    <source>
        <dbReference type="Pfam" id="PF07859"/>
    </source>
</evidence>
<dbReference type="GO" id="GO:0016787">
    <property type="term" value="F:hydrolase activity"/>
    <property type="evidence" value="ECO:0007669"/>
    <property type="project" value="UniProtKB-KW"/>
</dbReference>
<dbReference type="VEuPathDB" id="FungiDB:Z519_01013"/>
<dbReference type="InterPro" id="IPR013094">
    <property type="entry name" value="AB_hydrolase_3"/>
</dbReference>
<evidence type="ECO:0000256" key="1">
    <source>
        <dbReference type="ARBA" id="ARBA00022801"/>
    </source>
</evidence>
<dbReference type="HOGENOM" id="CLU_012494_6_4_1"/>
<organism evidence="3 4">
    <name type="scientific">Cladophialophora bantiana (strain ATCC 10958 / CBS 173.52 / CDC B-1940 / NIH 8579)</name>
    <name type="common">Xylohypha bantiana</name>
    <dbReference type="NCBI Taxonomy" id="1442370"/>
    <lineage>
        <taxon>Eukaryota</taxon>
        <taxon>Fungi</taxon>
        <taxon>Dikarya</taxon>
        <taxon>Ascomycota</taxon>
        <taxon>Pezizomycotina</taxon>
        <taxon>Eurotiomycetes</taxon>
        <taxon>Chaetothyriomycetidae</taxon>
        <taxon>Chaetothyriales</taxon>
        <taxon>Herpotrichiellaceae</taxon>
        <taxon>Cladophialophora</taxon>
    </lineage>
</organism>
<dbReference type="Gene3D" id="3.40.50.1820">
    <property type="entry name" value="alpha/beta hydrolase"/>
    <property type="match status" value="1"/>
</dbReference>